<protein>
    <submittedName>
        <fullName evidence="1">Uncharacterized protein</fullName>
    </submittedName>
</protein>
<evidence type="ECO:0000313" key="1">
    <source>
        <dbReference type="EMBL" id="KAI9389714.1"/>
    </source>
</evidence>
<evidence type="ECO:0000313" key="2">
    <source>
        <dbReference type="Proteomes" id="UP000006729"/>
    </source>
</evidence>
<proteinExistence type="predicted"/>
<dbReference type="EMBL" id="CM009297">
    <property type="protein sequence ID" value="KAI9389714.1"/>
    <property type="molecule type" value="Genomic_DNA"/>
</dbReference>
<organism evidence="1 2">
    <name type="scientific">Populus trichocarpa</name>
    <name type="common">Western balsam poplar</name>
    <name type="synonym">Populus balsamifera subsp. trichocarpa</name>
    <dbReference type="NCBI Taxonomy" id="3694"/>
    <lineage>
        <taxon>Eukaryota</taxon>
        <taxon>Viridiplantae</taxon>
        <taxon>Streptophyta</taxon>
        <taxon>Embryophyta</taxon>
        <taxon>Tracheophyta</taxon>
        <taxon>Spermatophyta</taxon>
        <taxon>Magnoliopsida</taxon>
        <taxon>eudicotyledons</taxon>
        <taxon>Gunneridae</taxon>
        <taxon>Pentapetalae</taxon>
        <taxon>rosids</taxon>
        <taxon>fabids</taxon>
        <taxon>Malpighiales</taxon>
        <taxon>Salicaceae</taxon>
        <taxon>Saliceae</taxon>
        <taxon>Populus</taxon>
    </lineage>
</organism>
<dbReference type="Proteomes" id="UP000006729">
    <property type="component" value="Chromosome 8"/>
</dbReference>
<accession>A0ACC0SKI3</accession>
<keyword evidence="2" id="KW-1185">Reference proteome</keyword>
<gene>
    <name evidence="1" type="ORF">POPTR_008G082301v4</name>
</gene>
<reference evidence="1 2" key="1">
    <citation type="journal article" date="2006" name="Science">
        <title>The genome of black cottonwood, Populus trichocarpa (Torr. &amp; Gray).</title>
        <authorList>
            <person name="Tuskan G.A."/>
            <person name="Difazio S."/>
            <person name="Jansson S."/>
            <person name="Bohlmann J."/>
            <person name="Grigoriev I."/>
            <person name="Hellsten U."/>
            <person name="Putnam N."/>
            <person name="Ralph S."/>
            <person name="Rombauts S."/>
            <person name="Salamov A."/>
            <person name="Schein J."/>
            <person name="Sterck L."/>
            <person name="Aerts A."/>
            <person name="Bhalerao R.R."/>
            <person name="Bhalerao R.P."/>
            <person name="Blaudez D."/>
            <person name="Boerjan W."/>
            <person name="Brun A."/>
            <person name="Brunner A."/>
            <person name="Busov V."/>
            <person name="Campbell M."/>
            <person name="Carlson J."/>
            <person name="Chalot M."/>
            <person name="Chapman J."/>
            <person name="Chen G.L."/>
            <person name="Cooper D."/>
            <person name="Coutinho P.M."/>
            <person name="Couturier J."/>
            <person name="Covert S."/>
            <person name="Cronk Q."/>
            <person name="Cunningham R."/>
            <person name="Davis J."/>
            <person name="Degroeve S."/>
            <person name="Dejardin A."/>
            <person name="Depamphilis C."/>
            <person name="Detter J."/>
            <person name="Dirks B."/>
            <person name="Dubchak I."/>
            <person name="Duplessis S."/>
            <person name="Ehlting J."/>
            <person name="Ellis B."/>
            <person name="Gendler K."/>
            <person name="Goodstein D."/>
            <person name="Gribskov M."/>
            <person name="Grimwood J."/>
            <person name="Groover A."/>
            <person name="Gunter L."/>
            <person name="Hamberger B."/>
            <person name="Heinze B."/>
            <person name="Helariutta Y."/>
            <person name="Henrissat B."/>
            <person name="Holligan D."/>
            <person name="Holt R."/>
            <person name="Huang W."/>
            <person name="Islam-Faridi N."/>
            <person name="Jones S."/>
            <person name="Jones-Rhoades M."/>
            <person name="Jorgensen R."/>
            <person name="Joshi C."/>
            <person name="Kangasjarvi J."/>
            <person name="Karlsson J."/>
            <person name="Kelleher C."/>
            <person name="Kirkpatrick R."/>
            <person name="Kirst M."/>
            <person name="Kohler A."/>
            <person name="Kalluri U."/>
            <person name="Larimer F."/>
            <person name="Leebens-Mack J."/>
            <person name="Leple J.C."/>
            <person name="Locascio P."/>
            <person name="Lou Y."/>
            <person name="Lucas S."/>
            <person name="Martin F."/>
            <person name="Montanini B."/>
            <person name="Napoli C."/>
            <person name="Nelson D.R."/>
            <person name="Nelson C."/>
            <person name="Nieminen K."/>
            <person name="Nilsson O."/>
            <person name="Pereda V."/>
            <person name="Peter G."/>
            <person name="Philippe R."/>
            <person name="Pilate G."/>
            <person name="Poliakov A."/>
            <person name="Razumovskaya J."/>
            <person name="Richardson P."/>
            <person name="Rinaldi C."/>
            <person name="Ritland K."/>
            <person name="Rouze P."/>
            <person name="Ryaboy D."/>
            <person name="Schmutz J."/>
            <person name="Schrader J."/>
            <person name="Segerman B."/>
            <person name="Shin H."/>
            <person name="Siddiqui A."/>
            <person name="Sterky F."/>
            <person name="Terry A."/>
            <person name="Tsai C.J."/>
            <person name="Uberbacher E."/>
            <person name="Unneberg P."/>
            <person name="Vahala J."/>
            <person name="Wall K."/>
            <person name="Wessler S."/>
            <person name="Yang G."/>
            <person name="Yin T."/>
            <person name="Douglas C."/>
            <person name="Marra M."/>
            <person name="Sandberg G."/>
            <person name="Van de Peer Y."/>
            <person name="Rokhsar D."/>
        </authorList>
    </citation>
    <scope>NUCLEOTIDE SEQUENCE [LARGE SCALE GENOMIC DNA]</scope>
    <source>
        <strain evidence="2">cv. Nisqually</strain>
    </source>
</reference>
<sequence>MHTGAAKSKTRSVIPSNQGRRALQGHPLGRNPKTTKHLNLSWRKSWSGTRQKLKILHQKADQILESIINEDRAREAPSNEIEADDLVHVLLNLLGHGKLEFPLTTDNIKSVNLDMFLGGTETSSTVLDWAIAGLLRNPRVMKKAQAEVRQVFCTAGNVDETDLEKLKYLELVVKETLRLHPPLSLLLPRESREDCEINGFKIPAKIKVVINVWAIGRDPAYWNEPEKIPSREIP</sequence>
<comment type="caution">
    <text evidence="1">The sequence shown here is derived from an EMBL/GenBank/DDBJ whole genome shotgun (WGS) entry which is preliminary data.</text>
</comment>
<name>A0ACC0SKI3_POPTR</name>